<dbReference type="PANTHER" id="PTHR11054:SF0">
    <property type="entry name" value="6-PHOSPHOGLUCONOLACTONASE"/>
    <property type="match status" value="1"/>
</dbReference>
<evidence type="ECO:0000313" key="10">
    <source>
        <dbReference type="EMBL" id="RWU83518.1"/>
    </source>
</evidence>
<dbReference type="RefSeq" id="WP_007927604.1">
    <property type="nucleotide sequence ID" value="NZ_ALWX01000042.1"/>
</dbReference>
<dbReference type="Pfam" id="PF01182">
    <property type="entry name" value="Glucosamine_iso"/>
    <property type="match status" value="1"/>
</dbReference>
<dbReference type="GO" id="GO:0017057">
    <property type="term" value="F:6-phosphogluconolactonase activity"/>
    <property type="evidence" value="ECO:0007669"/>
    <property type="project" value="UniProtKB-UniRule"/>
</dbReference>
<dbReference type="InterPro" id="IPR006148">
    <property type="entry name" value="Glc/Gal-6P_isomerase"/>
</dbReference>
<evidence type="ECO:0000256" key="5">
    <source>
        <dbReference type="ARBA" id="ARBA00013198"/>
    </source>
</evidence>
<comment type="pathway">
    <text evidence="3 7">Carbohydrate degradation; pentose phosphate pathway; D-ribulose 5-phosphate from D-glucose 6-phosphate (oxidative stage): step 2/3.</text>
</comment>
<dbReference type="AlphaFoldDB" id="K1E1X8"/>
<evidence type="ECO:0000313" key="11">
    <source>
        <dbReference type="Proteomes" id="UP000004474"/>
    </source>
</evidence>
<evidence type="ECO:0000256" key="3">
    <source>
        <dbReference type="ARBA" id="ARBA00004961"/>
    </source>
</evidence>
<dbReference type="EMBL" id="PIPF01000007">
    <property type="protein sequence ID" value="RWU83518.1"/>
    <property type="molecule type" value="Genomic_DNA"/>
</dbReference>
<reference evidence="10" key="3">
    <citation type="submission" date="2017-11" db="EMBL/GenBank/DDBJ databases">
        <authorList>
            <person name="Seuylemezian A."/>
            <person name="Cooper K."/>
            <person name="Vaishampayan P."/>
        </authorList>
    </citation>
    <scope>NUCLEOTIDE SEQUENCE</scope>
    <source>
        <strain evidence="10">PVAS-1</strain>
    </source>
</reference>
<dbReference type="GO" id="GO:0005975">
    <property type="term" value="P:carbohydrate metabolic process"/>
    <property type="evidence" value="ECO:0007669"/>
    <property type="project" value="UniProtKB-UniRule"/>
</dbReference>
<dbReference type="Proteomes" id="UP000288711">
    <property type="component" value="Unassembled WGS sequence"/>
</dbReference>
<dbReference type="GO" id="GO:0006098">
    <property type="term" value="P:pentose-phosphate shunt"/>
    <property type="evidence" value="ECO:0007669"/>
    <property type="project" value="UniProtKB-UniPathway"/>
</dbReference>
<dbReference type="Gene3D" id="3.40.50.1360">
    <property type="match status" value="1"/>
</dbReference>
<keyword evidence="12" id="KW-1185">Reference proteome</keyword>
<dbReference type="InterPro" id="IPR037171">
    <property type="entry name" value="NagB/RpiA_transferase-like"/>
</dbReference>
<name>K1E1X8_9MICO</name>
<dbReference type="eggNOG" id="COG0363">
    <property type="taxonomic scope" value="Bacteria"/>
</dbReference>
<comment type="similarity">
    <text evidence="4 7">Belongs to the glucosamine/galactosamine-6-phosphate isomerase family. 6-phosphogluconolactonase subfamily.</text>
</comment>
<dbReference type="PANTHER" id="PTHR11054">
    <property type="entry name" value="6-PHOSPHOGLUCONOLACTONASE"/>
    <property type="match status" value="1"/>
</dbReference>
<dbReference type="STRING" id="1210046.B277_09902"/>
<gene>
    <name evidence="7 10" type="primary">pgl</name>
    <name evidence="9" type="ORF">B277_09902</name>
    <name evidence="10" type="ORF">CWN80_06940</name>
</gene>
<dbReference type="NCBIfam" id="TIGR01198">
    <property type="entry name" value="pgl"/>
    <property type="match status" value="1"/>
</dbReference>
<accession>K1E1X8</accession>
<evidence type="ECO:0000256" key="4">
    <source>
        <dbReference type="ARBA" id="ARBA00010662"/>
    </source>
</evidence>
<dbReference type="OrthoDB" id="9810967at2"/>
<comment type="function">
    <text evidence="2 7">Hydrolysis of 6-phosphogluconolactone to 6-phosphogluconate.</text>
</comment>
<reference evidence="9 11" key="2">
    <citation type="journal article" date="2012" name="J. Bacteriol.">
        <title>Genome Sequence of Janibacter hoylei MTCC8307, Isolated from the Stratospheric Air.</title>
        <authorList>
            <person name="Pawar S.P."/>
            <person name="Dhotre D.P."/>
            <person name="Shetty S.A."/>
            <person name="Chowdhury S.P."/>
            <person name="Chaudhari B.L."/>
            <person name="Shouche Y.S."/>
        </authorList>
    </citation>
    <scope>NUCLEOTIDE SEQUENCE [LARGE SCALE GENOMIC DNA]</scope>
    <source>
        <strain evidence="9 11">PVAS-1</strain>
    </source>
</reference>
<evidence type="ECO:0000259" key="8">
    <source>
        <dbReference type="Pfam" id="PF01182"/>
    </source>
</evidence>
<evidence type="ECO:0000256" key="6">
    <source>
        <dbReference type="ARBA" id="ARBA00020337"/>
    </source>
</evidence>
<sequence length="243" mass="25417">MTATPLVLVHPDSETLAEMTAARLLTVVQEAVAARGRADLSLTGGSMGSAVVGALSGHPLRLLVDWTRVHVWWGDERYLPAGDPDRNDVQNDAAGLRLLGLLPEHVHRVAGPDASASPEESAAAYETTLREHGGGEWDVVLLGVGPDGHVASLFPGHPAQLLDDALAVAVHDSPKPPPTRVSLTTGCLSRAREVWFVVAGEDKAEAVAKGVAGAPAGESSAARVRARGRTLWLVDEAAASRRP</sequence>
<comment type="catalytic activity">
    <reaction evidence="1 7">
        <text>6-phospho-D-glucono-1,5-lactone + H2O = 6-phospho-D-gluconate + H(+)</text>
        <dbReference type="Rhea" id="RHEA:12556"/>
        <dbReference type="ChEBI" id="CHEBI:15377"/>
        <dbReference type="ChEBI" id="CHEBI:15378"/>
        <dbReference type="ChEBI" id="CHEBI:57955"/>
        <dbReference type="ChEBI" id="CHEBI:58759"/>
        <dbReference type="EC" id="3.1.1.31"/>
    </reaction>
</comment>
<dbReference type="PATRIC" id="fig|1210046.3.peg.1896"/>
<evidence type="ECO:0000313" key="9">
    <source>
        <dbReference type="EMBL" id="EKA61046.1"/>
    </source>
</evidence>
<reference evidence="10 12" key="1">
    <citation type="journal article" date="2009" name="Int. J. Syst. Evol. Microbiol.">
        <title>Janibacter hoylei sp. nov., Bacillus isronensis sp. nov. and Bacillus aryabhattai sp. nov., isolated from cryotubes used for collecting air from the upper atmosphere.</title>
        <authorList>
            <person name="Shivaji S."/>
            <person name="Chaturvedi P."/>
            <person name="Begum Z."/>
            <person name="Pindi P.K."/>
            <person name="Manorama R."/>
            <person name="Padmanaban D.A."/>
            <person name="Shouche Y.S."/>
            <person name="Pawar S."/>
            <person name="Vaishampayan P."/>
            <person name="Dutt C.B."/>
            <person name="Datta G.N."/>
            <person name="Manchanda R.K."/>
            <person name="Rao U.R."/>
            <person name="Bhargava P.M."/>
            <person name="Narlikar J.V."/>
        </authorList>
    </citation>
    <scope>NUCLEOTIDE SEQUENCE [LARGE SCALE GENOMIC DNA]</scope>
    <source>
        <strain evidence="10 12">PVAS-1</strain>
    </source>
</reference>
<proteinExistence type="inferred from homology"/>
<comment type="caution">
    <text evidence="9">The sequence shown here is derived from an EMBL/GenBank/DDBJ whole genome shotgun (WGS) entry which is preliminary data.</text>
</comment>
<feature type="domain" description="Glucosamine/galactosamine-6-phosphate isomerase" evidence="8">
    <location>
        <begin position="11"/>
        <end position="232"/>
    </location>
</feature>
<protein>
    <recommendedName>
        <fullName evidence="6 7">6-phosphogluconolactonase</fullName>
        <shortName evidence="7">6PGL</shortName>
        <ecNumber evidence="5 7">3.1.1.31</ecNumber>
    </recommendedName>
</protein>
<evidence type="ECO:0000313" key="12">
    <source>
        <dbReference type="Proteomes" id="UP000288711"/>
    </source>
</evidence>
<evidence type="ECO:0000256" key="1">
    <source>
        <dbReference type="ARBA" id="ARBA00000832"/>
    </source>
</evidence>
<organism evidence="9 11">
    <name type="scientific">Janibacter hoylei PVAS-1</name>
    <dbReference type="NCBI Taxonomy" id="1210046"/>
    <lineage>
        <taxon>Bacteria</taxon>
        <taxon>Bacillati</taxon>
        <taxon>Actinomycetota</taxon>
        <taxon>Actinomycetes</taxon>
        <taxon>Micrococcales</taxon>
        <taxon>Intrasporangiaceae</taxon>
        <taxon>Janibacter</taxon>
    </lineage>
</organism>
<dbReference type="InterPro" id="IPR039104">
    <property type="entry name" value="6PGL"/>
</dbReference>
<dbReference type="CDD" id="cd01400">
    <property type="entry name" value="6PGL"/>
    <property type="match status" value="1"/>
</dbReference>
<evidence type="ECO:0000256" key="2">
    <source>
        <dbReference type="ARBA" id="ARBA00002681"/>
    </source>
</evidence>
<evidence type="ECO:0000256" key="7">
    <source>
        <dbReference type="RuleBase" id="RU365095"/>
    </source>
</evidence>
<keyword evidence="7" id="KW-0378">Hydrolase</keyword>
<dbReference type="InterPro" id="IPR005900">
    <property type="entry name" value="6-phosphogluconolactonase_DevB"/>
</dbReference>
<dbReference type="SUPFAM" id="SSF100950">
    <property type="entry name" value="NagB/RpiA/CoA transferase-like"/>
    <property type="match status" value="1"/>
</dbReference>
<dbReference type="EC" id="3.1.1.31" evidence="5 7"/>
<dbReference type="UniPathway" id="UPA00115">
    <property type="reaction ID" value="UER00409"/>
</dbReference>
<dbReference type="Proteomes" id="UP000004474">
    <property type="component" value="Unassembled WGS sequence"/>
</dbReference>
<dbReference type="EMBL" id="ALWX01000042">
    <property type="protein sequence ID" value="EKA61046.1"/>
    <property type="molecule type" value="Genomic_DNA"/>
</dbReference>